<reference evidence="1" key="1">
    <citation type="submission" date="2021-01" db="EMBL/GenBank/DDBJ databases">
        <authorList>
            <person name="Corre E."/>
            <person name="Pelletier E."/>
            <person name="Niang G."/>
            <person name="Scheremetjew M."/>
            <person name="Finn R."/>
            <person name="Kale V."/>
            <person name="Holt S."/>
            <person name="Cochrane G."/>
            <person name="Meng A."/>
            <person name="Brown T."/>
            <person name="Cohen L."/>
        </authorList>
    </citation>
    <scope>NUCLEOTIDE SEQUENCE</scope>
    <source>
        <strain evidence="1">CCMP722</strain>
    </source>
</reference>
<dbReference type="AlphaFoldDB" id="A0A7S0QVB7"/>
<dbReference type="SUPFAM" id="SSF51197">
    <property type="entry name" value="Clavaminate synthase-like"/>
    <property type="match status" value="1"/>
</dbReference>
<gene>
    <name evidence="1" type="ORF">POBO1169_LOCUS7074</name>
</gene>
<dbReference type="EMBL" id="HBFA01013566">
    <property type="protein sequence ID" value="CAD8662100.1"/>
    <property type="molecule type" value="Transcribed_RNA"/>
</dbReference>
<name>A0A7S0QVB7_9CHLO</name>
<accession>A0A7S0QVB7</accession>
<protein>
    <recommendedName>
        <fullName evidence="2">Phytanoyl-CoA dioxygenase</fullName>
    </recommendedName>
</protein>
<dbReference type="InterPro" id="IPR008775">
    <property type="entry name" value="Phytyl_CoA_dOase-like"/>
</dbReference>
<sequence length="287" mass="31391">MKVMAGKGEVVAQPMKDSSDLYRTDKLGDLRERFQRDGYVYIKKLLPPDRVLQARSITLSSLADLRPDVFAKGVSPLQGTAAEGTSAIGLLGHQQVARSDGVASVLEAPECFRLAAALVGEHETNIVTTSYKWLRAVARGEFTGVHSDRVFLGKGSERLLTLWLPIGDVPVEQGAMMVCRGSHRLRAFAPIHTCYGKSQVGKDGTVSGWFSDDGNDVGTVVANRYAVDWRTTDFEAGDAVALSLDVIHMTAANRTDQIRLSCDTRWQPAQDPRDPCIRDWHSCDSGD</sequence>
<proteinExistence type="predicted"/>
<dbReference type="Gene3D" id="2.60.120.620">
    <property type="entry name" value="q2cbj1_9rhob like domain"/>
    <property type="match status" value="1"/>
</dbReference>
<evidence type="ECO:0000313" key="1">
    <source>
        <dbReference type="EMBL" id="CAD8662100.1"/>
    </source>
</evidence>
<dbReference type="PANTHER" id="PTHR40128:SF1">
    <property type="entry name" value="PHYTANOYL-COA HYDROXYLASE"/>
    <property type="match status" value="1"/>
</dbReference>
<dbReference type="Pfam" id="PF05721">
    <property type="entry name" value="PhyH"/>
    <property type="match status" value="1"/>
</dbReference>
<dbReference type="PANTHER" id="PTHR40128">
    <property type="entry name" value="EXPRESSED PROTEIN"/>
    <property type="match status" value="1"/>
</dbReference>
<organism evidence="1">
    <name type="scientific">Pyramimonas obovata</name>
    <dbReference type="NCBI Taxonomy" id="1411642"/>
    <lineage>
        <taxon>Eukaryota</taxon>
        <taxon>Viridiplantae</taxon>
        <taxon>Chlorophyta</taxon>
        <taxon>Pyramimonadophyceae</taxon>
        <taxon>Pyramimonadales</taxon>
        <taxon>Pyramimonadaceae</taxon>
        <taxon>Pyramimonas</taxon>
        <taxon>Pyramimonas incertae sedis</taxon>
    </lineage>
</organism>
<evidence type="ECO:0008006" key="2">
    <source>
        <dbReference type="Google" id="ProtNLM"/>
    </source>
</evidence>